<keyword evidence="7" id="KW-1185">Reference proteome</keyword>
<evidence type="ECO:0000256" key="3">
    <source>
        <dbReference type="ARBA" id="ARBA00022475"/>
    </source>
</evidence>
<dbReference type="GO" id="GO:0015871">
    <property type="term" value="P:choline transport"/>
    <property type="evidence" value="ECO:0007669"/>
    <property type="project" value="TreeGrafter"/>
</dbReference>
<accession>A0A099T2Z9</accession>
<dbReference type="Gene3D" id="3.40.190.100">
    <property type="entry name" value="Glycine betaine-binding periplasmic protein, domain 2"/>
    <property type="match status" value="1"/>
</dbReference>
<dbReference type="GO" id="GO:0043190">
    <property type="term" value="C:ATP-binding cassette (ABC) transporter complex"/>
    <property type="evidence" value="ECO:0007669"/>
    <property type="project" value="InterPro"/>
</dbReference>
<evidence type="ECO:0000313" key="6">
    <source>
        <dbReference type="EMBL" id="KGK98553.1"/>
    </source>
</evidence>
<dbReference type="Pfam" id="PF04069">
    <property type="entry name" value="OpuAC"/>
    <property type="match status" value="1"/>
</dbReference>
<proteinExistence type="predicted"/>
<dbReference type="PANTHER" id="PTHR47737">
    <property type="entry name" value="GLYCINE BETAINE/PROLINE BETAINE TRANSPORT SYSTEM PERMEASE PROTEIN PROW"/>
    <property type="match status" value="1"/>
</dbReference>
<dbReference type="EMBL" id="JRHO01000013">
    <property type="protein sequence ID" value="KGK98553.1"/>
    <property type="molecule type" value="Genomic_DNA"/>
</dbReference>
<keyword evidence="3" id="KW-1003">Cell membrane</keyword>
<dbReference type="SUPFAM" id="SSF53850">
    <property type="entry name" value="Periplasmic binding protein-like II"/>
    <property type="match status" value="1"/>
</dbReference>
<protein>
    <recommendedName>
        <fullName evidence="5">ABC-type glycine betaine transport system substrate-binding domain-containing protein</fullName>
    </recommendedName>
</protein>
<dbReference type="CDD" id="cd13639">
    <property type="entry name" value="PBP2_OpuAC_like"/>
    <property type="match status" value="1"/>
</dbReference>
<name>A0A099T2Z9_METMT</name>
<evidence type="ECO:0000256" key="2">
    <source>
        <dbReference type="ARBA" id="ARBA00022448"/>
    </source>
</evidence>
<dbReference type="PANTHER" id="PTHR47737:SF1">
    <property type="entry name" value="GLYCINE BETAINE_PROLINE BETAINE TRANSPORT SYSTEM PERMEASE PROTEIN PROW"/>
    <property type="match status" value="1"/>
</dbReference>
<comment type="subcellular location">
    <subcellularLocation>
        <location evidence="1">Cell membrane</location>
    </subcellularLocation>
</comment>
<evidence type="ECO:0000256" key="1">
    <source>
        <dbReference type="ARBA" id="ARBA00004236"/>
    </source>
</evidence>
<keyword evidence="2" id="KW-0813">Transport</keyword>
<comment type="caution">
    <text evidence="6">The sequence shown here is derived from an EMBL/GenBank/DDBJ whole genome shotgun (WGS) entry which is preliminary data.</text>
</comment>
<feature type="domain" description="ABC-type glycine betaine transport system substrate-binding" evidence="5">
    <location>
        <begin position="45"/>
        <end position="289"/>
    </location>
</feature>
<dbReference type="GO" id="GO:0031460">
    <property type="term" value="P:glycine betaine transport"/>
    <property type="evidence" value="ECO:0007669"/>
    <property type="project" value="TreeGrafter"/>
</dbReference>
<evidence type="ECO:0000259" key="5">
    <source>
        <dbReference type="Pfam" id="PF04069"/>
    </source>
</evidence>
<dbReference type="AlphaFoldDB" id="A0A099T2Z9"/>
<dbReference type="GO" id="GO:0005275">
    <property type="term" value="F:amine transmembrane transporter activity"/>
    <property type="evidence" value="ECO:0007669"/>
    <property type="project" value="TreeGrafter"/>
</dbReference>
<organism evidence="6 7">
    <name type="scientific">Methanococcoides methylutens</name>
    <dbReference type="NCBI Taxonomy" id="2226"/>
    <lineage>
        <taxon>Archaea</taxon>
        <taxon>Methanobacteriati</taxon>
        <taxon>Methanobacteriota</taxon>
        <taxon>Stenosarchaea group</taxon>
        <taxon>Methanomicrobia</taxon>
        <taxon>Methanosarcinales</taxon>
        <taxon>Methanosarcinaceae</taxon>
        <taxon>Methanococcoides</taxon>
    </lineage>
</organism>
<evidence type="ECO:0000256" key="4">
    <source>
        <dbReference type="ARBA" id="ARBA00023136"/>
    </source>
</evidence>
<gene>
    <name evidence="6" type="ORF">LI82_06665</name>
</gene>
<dbReference type="GO" id="GO:0015226">
    <property type="term" value="F:carnitine transmembrane transporter activity"/>
    <property type="evidence" value="ECO:0007669"/>
    <property type="project" value="TreeGrafter"/>
</dbReference>
<keyword evidence="4" id="KW-0472">Membrane</keyword>
<dbReference type="Gene3D" id="3.40.190.10">
    <property type="entry name" value="Periplasmic binding protein-like II"/>
    <property type="match status" value="1"/>
</dbReference>
<evidence type="ECO:0000313" key="7">
    <source>
        <dbReference type="Proteomes" id="UP000029859"/>
    </source>
</evidence>
<reference evidence="6 7" key="1">
    <citation type="submission" date="2014-09" db="EMBL/GenBank/DDBJ databases">
        <title>Draft genome sequence of an obligately methylotrophic methanogen, Methanococcoides methylutens, isolated from marine sediment.</title>
        <authorList>
            <person name="Guan Y."/>
            <person name="Ngugi D.K."/>
            <person name="Blom J."/>
            <person name="Ali S."/>
            <person name="Ferry J.G."/>
            <person name="Stingl U."/>
        </authorList>
    </citation>
    <scope>NUCLEOTIDE SEQUENCE [LARGE SCALE GENOMIC DNA]</scope>
    <source>
        <strain evidence="6 7">DSM 2657</strain>
    </source>
</reference>
<dbReference type="InterPro" id="IPR007210">
    <property type="entry name" value="ABC_Gly_betaine_transp_sub-bd"/>
</dbReference>
<sequence>MPGGKKLKNRSIYALACFMLALAIIGGGCISESKENPVEETVSEPVTLGIIQWDDSRANSQVFKQILEAGGYEVEVVNADVGGLYQAAAQGDIDAIVGVWLPITQKPYWDKYGEDLDYVTNVSTGAKCGLVVPEYVTIDTIEELNENADKFDGIINGIEPGSGIMQSTEKCFVNYEMGNFELYSSSTVGMVTELQSAIDNEEWIVVTLWRPHWSFARMDGLKFLEDTEGVYGENDNLAIVARKDFQEDRPEIYEIMKRYNMDLYDIESMMIDIDKGKSAEQAAADWLAENPEKIDEVLGNQ</sequence>
<dbReference type="Proteomes" id="UP000029859">
    <property type="component" value="Unassembled WGS sequence"/>
</dbReference>
<dbReference type="PROSITE" id="PS51257">
    <property type="entry name" value="PROKAR_LIPOPROTEIN"/>
    <property type="match status" value="1"/>
</dbReference>